<evidence type="ECO:0000313" key="2">
    <source>
        <dbReference type="EMBL" id="HJB09001.1"/>
    </source>
</evidence>
<feature type="domain" description="Beta-lactamase class A catalytic" evidence="1">
    <location>
        <begin position="27"/>
        <end position="249"/>
    </location>
</feature>
<protein>
    <submittedName>
        <fullName evidence="2">Class A beta-lactamase-related serine hydrolase</fullName>
    </submittedName>
</protein>
<proteinExistence type="predicted"/>
<dbReference type="Pfam" id="PF13354">
    <property type="entry name" value="Beta-lactamase2"/>
    <property type="match status" value="1"/>
</dbReference>
<evidence type="ECO:0000313" key="3">
    <source>
        <dbReference type="Proteomes" id="UP000823823"/>
    </source>
</evidence>
<keyword evidence="2" id="KW-0378">Hydrolase</keyword>
<reference evidence="2" key="2">
    <citation type="submission" date="2021-04" db="EMBL/GenBank/DDBJ databases">
        <authorList>
            <person name="Gilroy R."/>
        </authorList>
    </citation>
    <scope>NUCLEOTIDE SEQUENCE</scope>
    <source>
        <strain evidence="2">ChiHjej13B12-24818</strain>
    </source>
</reference>
<comment type="caution">
    <text evidence="2">The sequence shown here is derived from an EMBL/GenBank/DDBJ whole genome shotgun (WGS) entry which is preliminary data.</text>
</comment>
<dbReference type="InterPro" id="IPR012338">
    <property type="entry name" value="Beta-lactam/transpept-like"/>
</dbReference>
<dbReference type="GO" id="GO:0046677">
    <property type="term" value="P:response to antibiotic"/>
    <property type="evidence" value="ECO:0007669"/>
    <property type="project" value="InterPro"/>
</dbReference>
<dbReference type="GO" id="GO:0008800">
    <property type="term" value="F:beta-lactamase activity"/>
    <property type="evidence" value="ECO:0007669"/>
    <property type="project" value="InterPro"/>
</dbReference>
<dbReference type="InterPro" id="IPR045155">
    <property type="entry name" value="Beta-lactam_cat"/>
</dbReference>
<evidence type="ECO:0000259" key="1">
    <source>
        <dbReference type="Pfam" id="PF13354"/>
    </source>
</evidence>
<accession>A0A9D2LAS1</accession>
<dbReference type="InterPro" id="IPR000871">
    <property type="entry name" value="Beta-lactam_class-A"/>
</dbReference>
<dbReference type="AlphaFoldDB" id="A0A9D2LAS1"/>
<dbReference type="EMBL" id="DWZH01000007">
    <property type="protein sequence ID" value="HJB09001.1"/>
    <property type="molecule type" value="Genomic_DNA"/>
</dbReference>
<dbReference type="PANTHER" id="PTHR35333">
    <property type="entry name" value="BETA-LACTAMASE"/>
    <property type="match status" value="1"/>
</dbReference>
<dbReference type="SUPFAM" id="SSF56601">
    <property type="entry name" value="beta-lactamase/transpeptidase-like"/>
    <property type="match status" value="1"/>
</dbReference>
<reference evidence="2" key="1">
    <citation type="journal article" date="2021" name="PeerJ">
        <title>Extensive microbial diversity within the chicken gut microbiome revealed by metagenomics and culture.</title>
        <authorList>
            <person name="Gilroy R."/>
            <person name="Ravi A."/>
            <person name="Getino M."/>
            <person name="Pursley I."/>
            <person name="Horton D.L."/>
            <person name="Alikhan N.F."/>
            <person name="Baker D."/>
            <person name="Gharbi K."/>
            <person name="Hall N."/>
            <person name="Watson M."/>
            <person name="Adriaenssens E.M."/>
            <person name="Foster-Nyarko E."/>
            <person name="Jarju S."/>
            <person name="Secka A."/>
            <person name="Antonio M."/>
            <person name="Oren A."/>
            <person name="Chaudhuri R.R."/>
            <person name="La Ragione R."/>
            <person name="Hildebrand F."/>
            <person name="Pallen M.J."/>
        </authorList>
    </citation>
    <scope>NUCLEOTIDE SEQUENCE</scope>
    <source>
        <strain evidence="2">ChiHjej13B12-24818</strain>
    </source>
</reference>
<sequence length="296" mass="30608">MSIPTAAAPTQPTLAYALADARGQLLAAERADHPFYAASTIKLHVLLAALQAADGTEAGEDGPGDEPLLDLDQSVPATRTFLGADGKPFTLGGDHLDATHPAERSPVTVRELLRRMIDRSSNEATDHVLTLIGLEAVAEAIAGLGLSGTRVERLIGDAAAIERDLTNETTPADLVATVRALVAPHTGEGRGADGRGTWLSPSSRELAREALAAQQIPIIATALRPGVPVGSKSGWVDGYRHDVAVIGDPGAPAGQGSGAGHQEARYLAVMTSGMGEAEADAAIRERVRALLPQLAD</sequence>
<dbReference type="GO" id="GO:0030655">
    <property type="term" value="P:beta-lactam antibiotic catabolic process"/>
    <property type="evidence" value="ECO:0007669"/>
    <property type="project" value="InterPro"/>
</dbReference>
<name>A0A9D2LAS1_9MICO</name>
<gene>
    <name evidence="2" type="ORF">H9786_00490</name>
</gene>
<organism evidence="2 3">
    <name type="scientific">Candidatus Brachybacterium merdavium</name>
    <dbReference type="NCBI Taxonomy" id="2838513"/>
    <lineage>
        <taxon>Bacteria</taxon>
        <taxon>Bacillati</taxon>
        <taxon>Actinomycetota</taxon>
        <taxon>Actinomycetes</taxon>
        <taxon>Micrococcales</taxon>
        <taxon>Dermabacteraceae</taxon>
        <taxon>Brachybacterium</taxon>
    </lineage>
</organism>
<dbReference type="PANTHER" id="PTHR35333:SF3">
    <property type="entry name" value="BETA-LACTAMASE-TYPE TRANSPEPTIDASE FOLD CONTAINING PROTEIN"/>
    <property type="match status" value="1"/>
</dbReference>
<dbReference type="Proteomes" id="UP000823823">
    <property type="component" value="Unassembled WGS sequence"/>
</dbReference>
<dbReference type="Gene3D" id="3.40.710.10">
    <property type="entry name" value="DD-peptidase/beta-lactamase superfamily"/>
    <property type="match status" value="1"/>
</dbReference>